<dbReference type="EMBL" id="NEDP02004373">
    <property type="protein sequence ID" value="OWF45865.1"/>
    <property type="molecule type" value="Genomic_DNA"/>
</dbReference>
<sequence length="237" mass="27533">MDFTKHPFGLPASNPKANIVNTILKENYLCQKENRISNACGIVSIVLKLCFDAVDVPVSIKYGILKFINKMRLPHVWLDFQGHILDNTFMVYQDEDTFIKIKTMGVCEYEEGTGNTEHLFLGDQDNRRLGIPDHNKNEFQVLLKRPESTMTIAVRNMPHIGAYYHRMREIMDRQFKVSIKNFFDRSADTKCWACDGEKPTEELKKCSVCKVACYCDKTCQKKDWKEHKHVCWKPESA</sequence>
<dbReference type="Proteomes" id="UP000242188">
    <property type="component" value="Unassembled WGS sequence"/>
</dbReference>
<keyword evidence="7" id="KW-1185">Reference proteome</keyword>
<keyword evidence="6" id="KW-0489">Methyltransferase</keyword>
<dbReference type="GO" id="GO:0008168">
    <property type="term" value="F:methyltransferase activity"/>
    <property type="evidence" value="ECO:0007669"/>
    <property type="project" value="UniProtKB-KW"/>
</dbReference>
<evidence type="ECO:0000256" key="2">
    <source>
        <dbReference type="ARBA" id="ARBA00022771"/>
    </source>
</evidence>
<dbReference type="Gene3D" id="6.10.140.2220">
    <property type="match status" value="1"/>
</dbReference>
<feature type="domain" description="MYND-type" evidence="5">
    <location>
        <begin position="191"/>
        <end position="231"/>
    </location>
</feature>
<dbReference type="OrthoDB" id="1028014at2759"/>
<keyword evidence="6" id="KW-0808">Transferase</keyword>
<evidence type="ECO:0000256" key="3">
    <source>
        <dbReference type="ARBA" id="ARBA00022833"/>
    </source>
</evidence>
<reference evidence="6 7" key="1">
    <citation type="journal article" date="2017" name="Nat. Ecol. Evol.">
        <title>Scallop genome provides insights into evolution of bilaterian karyotype and development.</title>
        <authorList>
            <person name="Wang S."/>
            <person name="Zhang J."/>
            <person name="Jiao W."/>
            <person name="Li J."/>
            <person name="Xun X."/>
            <person name="Sun Y."/>
            <person name="Guo X."/>
            <person name="Huan P."/>
            <person name="Dong B."/>
            <person name="Zhang L."/>
            <person name="Hu X."/>
            <person name="Sun X."/>
            <person name="Wang J."/>
            <person name="Zhao C."/>
            <person name="Wang Y."/>
            <person name="Wang D."/>
            <person name="Huang X."/>
            <person name="Wang R."/>
            <person name="Lv J."/>
            <person name="Li Y."/>
            <person name="Zhang Z."/>
            <person name="Liu B."/>
            <person name="Lu W."/>
            <person name="Hui Y."/>
            <person name="Liang J."/>
            <person name="Zhou Z."/>
            <person name="Hou R."/>
            <person name="Li X."/>
            <person name="Liu Y."/>
            <person name="Li H."/>
            <person name="Ning X."/>
            <person name="Lin Y."/>
            <person name="Zhao L."/>
            <person name="Xing Q."/>
            <person name="Dou J."/>
            <person name="Li Y."/>
            <person name="Mao J."/>
            <person name="Guo H."/>
            <person name="Dou H."/>
            <person name="Li T."/>
            <person name="Mu C."/>
            <person name="Jiang W."/>
            <person name="Fu Q."/>
            <person name="Fu X."/>
            <person name="Miao Y."/>
            <person name="Liu J."/>
            <person name="Yu Q."/>
            <person name="Li R."/>
            <person name="Liao H."/>
            <person name="Li X."/>
            <person name="Kong Y."/>
            <person name="Jiang Z."/>
            <person name="Chourrout D."/>
            <person name="Li R."/>
            <person name="Bao Z."/>
        </authorList>
    </citation>
    <scope>NUCLEOTIDE SEQUENCE [LARGE SCALE GENOMIC DNA]</scope>
    <source>
        <strain evidence="6 7">PY_sf001</strain>
    </source>
</reference>
<keyword evidence="3" id="KW-0862">Zinc</keyword>
<proteinExistence type="predicted"/>
<organism evidence="6 7">
    <name type="scientific">Mizuhopecten yessoensis</name>
    <name type="common">Japanese scallop</name>
    <name type="synonym">Patinopecten yessoensis</name>
    <dbReference type="NCBI Taxonomy" id="6573"/>
    <lineage>
        <taxon>Eukaryota</taxon>
        <taxon>Metazoa</taxon>
        <taxon>Spiralia</taxon>
        <taxon>Lophotrochozoa</taxon>
        <taxon>Mollusca</taxon>
        <taxon>Bivalvia</taxon>
        <taxon>Autobranchia</taxon>
        <taxon>Pteriomorphia</taxon>
        <taxon>Pectinida</taxon>
        <taxon>Pectinoidea</taxon>
        <taxon>Pectinidae</taxon>
        <taxon>Mizuhopecten</taxon>
    </lineage>
</organism>
<dbReference type="STRING" id="6573.A0A210QAX3"/>
<evidence type="ECO:0000259" key="5">
    <source>
        <dbReference type="PROSITE" id="PS50865"/>
    </source>
</evidence>
<evidence type="ECO:0000256" key="1">
    <source>
        <dbReference type="ARBA" id="ARBA00022723"/>
    </source>
</evidence>
<protein>
    <submittedName>
        <fullName evidence="6">Histone-lysine N-methyltransferase ASHR1</fullName>
    </submittedName>
</protein>
<name>A0A210QAX3_MIZYE</name>
<accession>A0A210QAX3</accession>
<dbReference type="PROSITE" id="PS50865">
    <property type="entry name" value="ZF_MYND_2"/>
    <property type="match status" value="1"/>
</dbReference>
<dbReference type="Pfam" id="PF01753">
    <property type="entry name" value="zf-MYND"/>
    <property type="match status" value="1"/>
</dbReference>
<gene>
    <name evidence="6" type="ORF">KP79_PYT07263</name>
</gene>
<comment type="caution">
    <text evidence="6">The sequence shown here is derived from an EMBL/GenBank/DDBJ whole genome shotgun (WGS) entry which is preliminary data.</text>
</comment>
<dbReference type="GO" id="GO:0008270">
    <property type="term" value="F:zinc ion binding"/>
    <property type="evidence" value="ECO:0007669"/>
    <property type="project" value="UniProtKB-KW"/>
</dbReference>
<dbReference type="GO" id="GO:0032259">
    <property type="term" value="P:methylation"/>
    <property type="evidence" value="ECO:0007669"/>
    <property type="project" value="UniProtKB-KW"/>
</dbReference>
<dbReference type="PROSITE" id="PS01360">
    <property type="entry name" value="ZF_MYND_1"/>
    <property type="match status" value="1"/>
</dbReference>
<dbReference type="AlphaFoldDB" id="A0A210QAX3"/>
<evidence type="ECO:0000313" key="7">
    <source>
        <dbReference type="Proteomes" id="UP000242188"/>
    </source>
</evidence>
<evidence type="ECO:0000256" key="4">
    <source>
        <dbReference type="PROSITE-ProRule" id="PRU00134"/>
    </source>
</evidence>
<dbReference type="InterPro" id="IPR002893">
    <property type="entry name" value="Znf_MYND"/>
</dbReference>
<dbReference type="SUPFAM" id="SSF144232">
    <property type="entry name" value="HIT/MYND zinc finger-like"/>
    <property type="match status" value="1"/>
</dbReference>
<evidence type="ECO:0000313" key="6">
    <source>
        <dbReference type="EMBL" id="OWF45865.1"/>
    </source>
</evidence>
<keyword evidence="2 4" id="KW-0863">Zinc-finger</keyword>
<keyword evidence="1" id="KW-0479">Metal-binding</keyword>